<proteinExistence type="predicted"/>
<dbReference type="Proteomes" id="UP000054937">
    <property type="component" value="Unassembled WGS sequence"/>
</dbReference>
<comment type="caution">
    <text evidence="2">The sequence shown here is derived from an EMBL/GenBank/DDBJ whole genome shotgun (WGS) entry which is preliminary data.</text>
</comment>
<keyword evidence="1" id="KW-0175">Coiled coil</keyword>
<organism evidence="2 3">
    <name type="scientific">Pseudocohnilembus persalinus</name>
    <name type="common">Ciliate</name>
    <dbReference type="NCBI Taxonomy" id="266149"/>
    <lineage>
        <taxon>Eukaryota</taxon>
        <taxon>Sar</taxon>
        <taxon>Alveolata</taxon>
        <taxon>Ciliophora</taxon>
        <taxon>Intramacronucleata</taxon>
        <taxon>Oligohymenophorea</taxon>
        <taxon>Scuticociliatia</taxon>
        <taxon>Philasterida</taxon>
        <taxon>Pseudocohnilembidae</taxon>
        <taxon>Pseudocohnilembus</taxon>
    </lineage>
</organism>
<dbReference type="EMBL" id="LDAU01000098">
    <property type="protein sequence ID" value="KRX06176.1"/>
    <property type="molecule type" value="Genomic_DNA"/>
</dbReference>
<name>A0A0V0QVZ6_PSEPJ</name>
<gene>
    <name evidence="2" type="ORF">PPERSA_06058</name>
</gene>
<accession>A0A0V0QVZ6</accession>
<evidence type="ECO:0000256" key="1">
    <source>
        <dbReference type="SAM" id="Coils"/>
    </source>
</evidence>
<feature type="coiled-coil region" evidence="1">
    <location>
        <begin position="127"/>
        <end position="162"/>
    </location>
</feature>
<dbReference type="InParanoid" id="A0A0V0QVZ6"/>
<protein>
    <submittedName>
        <fullName evidence="2">Uncharacterized protein</fullName>
    </submittedName>
</protein>
<reference evidence="2 3" key="1">
    <citation type="journal article" date="2015" name="Sci. Rep.">
        <title>Genome of the facultative scuticociliatosis pathogen Pseudocohnilembus persalinus provides insight into its virulence through horizontal gene transfer.</title>
        <authorList>
            <person name="Xiong J."/>
            <person name="Wang G."/>
            <person name="Cheng J."/>
            <person name="Tian M."/>
            <person name="Pan X."/>
            <person name="Warren A."/>
            <person name="Jiang C."/>
            <person name="Yuan D."/>
            <person name="Miao W."/>
        </authorList>
    </citation>
    <scope>NUCLEOTIDE SEQUENCE [LARGE SCALE GENOMIC DNA]</scope>
    <source>
        <strain evidence="2">36N120E</strain>
    </source>
</reference>
<sequence length="278" mass="33484">MGCQISKKQEIQNQQTNKIRKYLKQNKKELKLQLNIQTESYSEQKTDCTQKNQLKKVFFHGQNQSINNDIQNHNLLNIQLSKNTQFASSCQDIQYEKNEKLKNLTLFSKKILNQSIQHQFQSDTEDLQIFSKKLRQNEDQIQNQNQNQKRNINKKFQNLQQNEFNQQFENLEGQQMNKLSQLLPKYEVNEEYFQDKIDFLKKDLFITPILNCDCNSSSLMQKRQIHRIFKQIKIEQQKINQDQIKNISLDLFLNQIIEQYEVVKYMNVQKMKEIYEIC</sequence>
<evidence type="ECO:0000313" key="3">
    <source>
        <dbReference type="Proteomes" id="UP000054937"/>
    </source>
</evidence>
<evidence type="ECO:0000313" key="2">
    <source>
        <dbReference type="EMBL" id="KRX06176.1"/>
    </source>
</evidence>
<dbReference type="AlphaFoldDB" id="A0A0V0QVZ6"/>
<keyword evidence="3" id="KW-1185">Reference proteome</keyword>